<dbReference type="EMBL" id="GEEE01002179">
    <property type="protein sequence ID" value="JAP61046.1"/>
    <property type="molecule type" value="Transcribed_RNA"/>
</dbReference>
<evidence type="ECO:0000256" key="1">
    <source>
        <dbReference type="SAM" id="MobiDB-lite"/>
    </source>
</evidence>
<feature type="region of interest" description="Disordered" evidence="1">
    <location>
        <begin position="149"/>
        <end position="170"/>
    </location>
</feature>
<dbReference type="AlphaFoldDB" id="A0A0V0J600"/>
<dbReference type="Pfam" id="PF26577">
    <property type="entry name" value="TSEN34_N"/>
    <property type="match status" value="1"/>
</dbReference>
<gene>
    <name evidence="3" type="ORF">TR104698</name>
</gene>
<organism evidence="3">
    <name type="scientific">Schistocephalus solidus</name>
    <name type="common">Tapeworm</name>
    <dbReference type="NCBI Taxonomy" id="70667"/>
    <lineage>
        <taxon>Eukaryota</taxon>
        <taxon>Metazoa</taxon>
        <taxon>Spiralia</taxon>
        <taxon>Lophotrochozoa</taxon>
        <taxon>Platyhelminthes</taxon>
        <taxon>Cestoda</taxon>
        <taxon>Eucestoda</taxon>
        <taxon>Diphyllobothriidea</taxon>
        <taxon>Diphyllobothriidae</taxon>
        <taxon>Schistocephalus</taxon>
    </lineage>
</organism>
<evidence type="ECO:0000259" key="2">
    <source>
        <dbReference type="Pfam" id="PF26577"/>
    </source>
</evidence>
<reference evidence="3" key="1">
    <citation type="submission" date="2016-01" db="EMBL/GenBank/DDBJ databases">
        <title>Reference transcriptome for the parasite Schistocephalus solidus: insights into the molecular evolution of parasitism.</title>
        <authorList>
            <person name="Hebert F.O."/>
            <person name="Grambauer S."/>
            <person name="Barber I."/>
            <person name="Landry C.R."/>
            <person name="Aubin-Horth N."/>
        </authorList>
    </citation>
    <scope>NUCLEOTIDE SEQUENCE</scope>
</reference>
<evidence type="ECO:0000313" key="3">
    <source>
        <dbReference type="EMBL" id="JAP61046.1"/>
    </source>
</evidence>
<feature type="non-terminal residue" evidence="3">
    <location>
        <position position="223"/>
    </location>
</feature>
<protein>
    <recommendedName>
        <fullName evidence="2">TSEN34 N-terminal domain-containing protein</fullName>
    </recommendedName>
</protein>
<feature type="region of interest" description="Disordered" evidence="1">
    <location>
        <begin position="203"/>
        <end position="223"/>
    </location>
</feature>
<accession>A0A0V0J600</accession>
<proteinExistence type="predicted"/>
<sequence>MSEPYASEEVDDLYLQMSPWGDFFVWTSRHVQWLRRQHRIFGRLLSQKGILSSSSVTPAKTTLAAIPSVRLPLCLSLEETSLLLYQRIAKGLDIVTPLTDLQPPLVSDLFLYDEALATHFEEVAEVYQAQKRQKMLSYYGEMLAGKRKRRTRHAGRHLSNTEAVDKEEEKEGDIQVDEFGVRISKKRLKKLLRRRKRRRTHLEDHAIDYMDDESSEGTLESPD</sequence>
<name>A0A0V0J600_SCHSO</name>
<dbReference type="InterPro" id="IPR059049">
    <property type="entry name" value="TSEN34_N"/>
</dbReference>
<feature type="domain" description="TSEN34 N-terminal" evidence="2">
    <location>
        <begin position="19"/>
        <end position="92"/>
    </location>
</feature>